<sequence length="412" mass="44693">MERIQVGCPCATSLCSSFCAPHTTRKTPIETLLSIILRRPEPVDHDSIYSVFAPEDVATLQLLSDPLDDWSAVADLLRRGANLHVCDNTNSTPLLRATRNGHYRVVELLLQSGADAAHQDFAGLTALDWATHYGDASLIRLLLPYFVNSAVLLIAVERNMPDVVRLFCTDSRVDVNYKNEEGSAALHNACNTGFEQVVDVLLQHSEIQVDVMDASGGTPLLQACQHDHRSIAMALLEAGANVNHADQSGDTPLLIATKCGYVKLVKILLRCGANVNVRDSYGTTVLLAACNLASSSILQLILPKVGNVEETDSCHLSPLFLATDRGNREMVRLLLHAGASIHESDDDFTPFLLAIVQGRTEIVSEMLQHGTYADDDPTPLQTALSAGQLDVVYLLLRGDPLAQLQTIVSRAA</sequence>
<keyword evidence="1" id="KW-0677">Repeat</keyword>
<dbReference type="SMART" id="SM00248">
    <property type="entry name" value="ANK"/>
    <property type="match status" value="9"/>
</dbReference>
<dbReference type="InterPro" id="IPR036770">
    <property type="entry name" value="Ankyrin_rpt-contain_sf"/>
</dbReference>
<dbReference type="Pfam" id="PF12796">
    <property type="entry name" value="Ank_2"/>
    <property type="match status" value="3"/>
</dbReference>
<proteinExistence type="predicted"/>
<evidence type="ECO:0000313" key="5">
    <source>
        <dbReference type="Proteomes" id="UP000198406"/>
    </source>
</evidence>
<dbReference type="Proteomes" id="UP000198406">
    <property type="component" value="Unassembled WGS sequence"/>
</dbReference>
<reference evidence="4 5" key="1">
    <citation type="journal article" date="2015" name="Plant Cell">
        <title>Oil accumulation by the oleaginous diatom Fistulifera solaris as revealed by the genome and transcriptome.</title>
        <authorList>
            <person name="Tanaka T."/>
            <person name="Maeda Y."/>
            <person name="Veluchamy A."/>
            <person name="Tanaka M."/>
            <person name="Abida H."/>
            <person name="Marechal E."/>
            <person name="Bowler C."/>
            <person name="Muto M."/>
            <person name="Sunaga Y."/>
            <person name="Tanaka M."/>
            <person name="Yoshino T."/>
            <person name="Taniguchi T."/>
            <person name="Fukuda Y."/>
            <person name="Nemoto M."/>
            <person name="Matsumoto M."/>
            <person name="Wong P.S."/>
            <person name="Aburatani S."/>
            <person name="Fujibuchi W."/>
        </authorList>
    </citation>
    <scope>NUCLEOTIDE SEQUENCE [LARGE SCALE GENOMIC DNA]</scope>
    <source>
        <strain evidence="4 5">JPCC DA0580</strain>
    </source>
</reference>
<feature type="repeat" description="ANK" evidence="3">
    <location>
        <begin position="314"/>
        <end position="346"/>
    </location>
</feature>
<feature type="repeat" description="ANK" evidence="3">
    <location>
        <begin position="215"/>
        <end position="247"/>
    </location>
</feature>
<evidence type="ECO:0000313" key="4">
    <source>
        <dbReference type="EMBL" id="GAX14882.1"/>
    </source>
</evidence>
<keyword evidence="2 3" id="KW-0040">ANK repeat</keyword>
<dbReference type="PANTHER" id="PTHR24198">
    <property type="entry name" value="ANKYRIN REPEAT AND PROTEIN KINASE DOMAIN-CONTAINING PROTEIN"/>
    <property type="match status" value="1"/>
</dbReference>
<feature type="repeat" description="ANK" evidence="3">
    <location>
        <begin position="248"/>
        <end position="280"/>
    </location>
</feature>
<dbReference type="InterPro" id="IPR002110">
    <property type="entry name" value="Ankyrin_rpt"/>
</dbReference>
<name>A0A1Z5JM01_FISSO</name>
<accession>A0A1Z5JM01</accession>
<feature type="repeat" description="ANK" evidence="3">
    <location>
        <begin position="89"/>
        <end position="121"/>
    </location>
</feature>
<dbReference type="SUPFAM" id="SSF48403">
    <property type="entry name" value="Ankyrin repeat"/>
    <property type="match status" value="1"/>
</dbReference>
<dbReference type="OrthoDB" id="10249694at2759"/>
<comment type="caution">
    <text evidence="4">The sequence shown here is derived from an EMBL/GenBank/DDBJ whole genome shotgun (WGS) entry which is preliminary data.</text>
</comment>
<dbReference type="InParanoid" id="A0A1Z5JM01"/>
<dbReference type="PANTHER" id="PTHR24198:SF165">
    <property type="entry name" value="ANKYRIN REPEAT-CONTAINING PROTEIN-RELATED"/>
    <property type="match status" value="1"/>
</dbReference>
<dbReference type="PROSITE" id="PS50088">
    <property type="entry name" value="ANK_REPEAT"/>
    <property type="match status" value="4"/>
</dbReference>
<organism evidence="4 5">
    <name type="scientific">Fistulifera solaris</name>
    <name type="common">Oleaginous diatom</name>
    <dbReference type="NCBI Taxonomy" id="1519565"/>
    <lineage>
        <taxon>Eukaryota</taxon>
        <taxon>Sar</taxon>
        <taxon>Stramenopiles</taxon>
        <taxon>Ochrophyta</taxon>
        <taxon>Bacillariophyta</taxon>
        <taxon>Bacillariophyceae</taxon>
        <taxon>Bacillariophycidae</taxon>
        <taxon>Naviculales</taxon>
        <taxon>Naviculaceae</taxon>
        <taxon>Fistulifera</taxon>
    </lineage>
</organism>
<keyword evidence="5" id="KW-1185">Reference proteome</keyword>
<gene>
    <name evidence="4" type="ORF">FisN_29Lh096</name>
</gene>
<dbReference type="PROSITE" id="PS50297">
    <property type="entry name" value="ANK_REP_REGION"/>
    <property type="match status" value="4"/>
</dbReference>
<evidence type="ECO:0000256" key="3">
    <source>
        <dbReference type="PROSITE-ProRule" id="PRU00023"/>
    </source>
</evidence>
<evidence type="ECO:0000256" key="1">
    <source>
        <dbReference type="ARBA" id="ARBA00022737"/>
    </source>
</evidence>
<dbReference type="AlphaFoldDB" id="A0A1Z5JM01"/>
<dbReference type="EMBL" id="BDSP01000084">
    <property type="protein sequence ID" value="GAX14882.1"/>
    <property type="molecule type" value="Genomic_DNA"/>
</dbReference>
<dbReference type="Gene3D" id="1.25.40.20">
    <property type="entry name" value="Ankyrin repeat-containing domain"/>
    <property type="match status" value="3"/>
</dbReference>
<evidence type="ECO:0000256" key="2">
    <source>
        <dbReference type="ARBA" id="ARBA00023043"/>
    </source>
</evidence>
<protein>
    <submittedName>
        <fullName evidence="4">Ankyrin repeat-rich membrane spanning protein</fullName>
    </submittedName>
</protein>